<dbReference type="InterPro" id="IPR050428">
    <property type="entry name" value="TCS_sensor_his_kinase"/>
</dbReference>
<dbReference type="PROSITE" id="PS50109">
    <property type="entry name" value="HIS_KIN"/>
    <property type="match status" value="1"/>
</dbReference>
<dbReference type="InterPro" id="IPR036097">
    <property type="entry name" value="HisK_dim/P_sf"/>
</dbReference>
<dbReference type="EC" id="2.7.13.3" evidence="3"/>
<evidence type="ECO:0000256" key="6">
    <source>
        <dbReference type="ARBA" id="ARBA00022692"/>
    </source>
</evidence>
<dbReference type="CDD" id="cd00075">
    <property type="entry name" value="HATPase"/>
    <property type="match status" value="1"/>
</dbReference>
<proteinExistence type="predicted"/>
<keyword evidence="6 12" id="KW-0812">Transmembrane</keyword>
<comment type="subcellular location">
    <subcellularLocation>
        <location evidence="2">Cell membrane</location>
    </subcellularLocation>
</comment>
<name>A0ABQ3K229_9PSEU</name>
<accession>A0ABQ3K229</accession>
<evidence type="ECO:0000313" key="15">
    <source>
        <dbReference type="EMBL" id="GHF94040.1"/>
    </source>
</evidence>
<dbReference type="SMART" id="SM00387">
    <property type="entry name" value="HATPase_c"/>
    <property type="match status" value="1"/>
</dbReference>
<dbReference type="PRINTS" id="PR00344">
    <property type="entry name" value="BCTRLSENSOR"/>
</dbReference>
<dbReference type="EMBL" id="BNAW01000002">
    <property type="protein sequence ID" value="GHF94040.1"/>
    <property type="molecule type" value="Genomic_DNA"/>
</dbReference>
<organism evidence="15 16">
    <name type="scientific">Amycolatopsis bullii</name>
    <dbReference type="NCBI Taxonomy" id="941987"/>
    <lineage>
        <taxon>Bacteria</taxon>
        <taxon>Bacillati</taxon>
        <taxon>Actinomycetota</taxon>
        <taxon>Actinomycetes</taxon>
        <taxon>Pseudonocardiales</taxon>
        <taxon>Pseudonocardiaceae</taxon>
        <taxon>Amycolatopsis</taxon>
    </lineage>
</organism>
<evidence type="ECO:0000256" key="4">
    <source>
        <dbReference type="ARBA" id="ARBA00022553"/>
    </source>
</evidence>
<comment type="catalytic activity">
    <reaction evidence="1">
        <text>ATP + protein L-histidine = ADP + protein N-phospho-L-histidine.</text>
        <dbReference type="EC" id="2.7.13.3"/>
    </reaction>
</comment>
<evidence type="ECO:0000256" key="9">
    <source>
        <dbReference type="ARBA" id="ARBA00023012"/>
    </source>
</evidence>
<dbReference type="GO" id="GO:0016301">
    <property type="term" value="F:kinase activity"/>
    <property type="evidence" value="ECO:0007669"/>
    <property type="project" value="UniProtKB-KW"/>
</dbReference>
<comment type="caution">
    <text evidence="15">The sequence shown here is derived from an EMBL/GenBank/DDBJ whole genome shotgun (WGS) entry which is preliminary data.</text>
</comment>
<sequence>MNLRSKLAIAFAGVGAAAAILVGVFSYQAASQRIDAELDRSLLTTSAEVAAGATQVLAPSPVTRGPDDDDHDEAQPMVAQAIAPDGTTRPLGGRRVRLDVGDDDRALAATGSLGDHRYRDFTAGRDDYRVITVALGPGRGAVQLGIDVDESRHVLKGLAARITGVSALVLAVAALAGWLLARQITRRLVRLTDVTEQVSDGRLDDVAVPTGGRDEVGRLATSFDRMLGRLADARADQERLVQDAAHELRTPLTSLRTNASVLRRFAELSPDSRARLLDDVDGETRELTHLVDELVELATRRYEAEEPAPVELGDIADRAAERVRRRSGRAITVETDASALTGQAKALERAVTNLLENAVKFAPEGPIEVVVRDGRVEVLDRGPGIGDDDVARVFDRFHRADGARGLPGSGLGLAIVREIALTHCGGVFAGPRPGGGAVVGFTVGADLLLPNSHPGHVDG</sequence>
<keyword evidence="8 12" id="KW-1133">Transmembrane helix</keyword>
<dbReference type="PANTHER" id="PTHR45436:SF5">
    <property type="entry name" value="SENSOR HISTIDINE KINASE TRCS"/>
    <property type="match status" value="1"/>
</dbReference>
<dbReference type="Gene3D" id="6.10.340.10">
    <property type="match status" value="1"/>
</dbReference>
<evidence type="ECO:0000256" key="12">
    <source>
        <dbReference type="SAM" id="Phobius"/>
    </source>
</evidence>
<evidence type="ECO:0000256" key="5">
    <source>
        <dbReference type="ARBA" id="ARBA00022679"/>
    </source>
</evidence>
<dbReference type="SMART" id="SM00388">
    <property type="entry name" value="HisKA"/>
    <property type="match status" value="1"/>
</dbReference>
<keyword evidence="5" id="KW-0808">Transferase</keyword>
<feature type="transmembrane region" description="Helical" evidence="12">
    <location>
        <begin position="158"/>
        <end position="181"/>
    </location>
</feature>
<dbReference type="SUPFAM" id="SSF55874">
    <property type="entry name" value="ATPase domain of HSP90 chaperone/DNA topoisomerase II/histidine kinase"/>
    <property type="match status" value="1"/>
</dbReference>
<dbReference type="InterPro" id="IPR003660">
    <property type="entry name" value="HAMP_dom"/>
</dbReference>
<evidence type="ECO:0000256" key="8">
    <source>
        <dbReference type="ARBA" id="ARBA00022989"/>
    </source>
</evidence>
<dbReference type="SUPFAM" id="SSF158472">
    <property type="entry name" value="HAMP domain-like"/>
    <property type="match status" value="1"/>
</dbReference>
<dbReference type="PROSITE" id="PS50885">
    <property type="entry name" value="HAMP"/>
    <property type="match status" value="1"/>
</dbReference>
<evidence type="ECO:0000256" key="11">
    <source>
        <dbReference type="SAM" id="MobiDB-lite"/>
    </source>
</evidence>
<gene>
    <name evidence="15" type="primary">mprB</name>
    <name evidence="15" type="ORF">GCM10017567_05640</name>
</gene>
<dbReference type="InterPro" id="IPR003594">
    <property type="entry name" value="HATPase_dom"/>
</dbReference>
<keyword evidence="9" id="KW-0902">Two-component regulatory system</keyword>
<evidence type="ECO:0000256" key="1">
    <source>
        <dbReference type="ARBA" id="ARBA00000085"/>
    </source>
</evidence>
<evidence type="ECO:0000259" key="13">
    <source>
        <dbReference type="PROSITE" id="PS50109"/>
    </source>
</evidence>
<keyword evidence="7 15" id="KW-0418">Kinase</keyword>
<dbReference type="Pfam" id="PF02518">
    <property type="entry name" value="HATPase_c"/>
    <property type="match status" value="1"/>
</dbReference>
<dbReference type="SMART" id="SM00304">
    <property type="entry name" value="HAMP"/>
    <property type="match status" value="1"/>
</dbReference>
<dbReference type="Gene3D" id="3.30.565.10">
    <property type="entry name" value="Histidine kinase-like ATPase, C-terminal domain"/>
    <property type="match status" value="1"/>
</dbReference>
<protein>
    <recommendedName>
        <fullName evidence="3">histidine kinase</fullName>
        <ecNumber evidence="3">2.7.13.3</ecNumber>
    </recommendedName>
</protein>
<dbReference type="Pfam" id="PF00672">
    <property type="entry name" value="HAMP"/>
    <property type="match status" value="1"/>
</dbReference>
<evidence type="ECO:0000259" key="14">
    <source>
        <dbReference type="PROSITE" id="PS50885"/>
    </source>
</evidence>
<dbReference type="CDD" id="cd06225">
    <property type="entry name" value="HAMP"/>
    <property type="match status" value="1"/>
</dbReference>
<keyword evidence="4" id="KW-0597">Phosphoprotein</keyword>
<keyword evidence="10 12" id="KW-0472">Membrane</keyword>
<dbReference type="Gene3D" id="1.10.287.130">
    <property type="match status" value="1"/>
</dbReference>
<evidence type="ECO:0000256" key="3">
    <source>
        <dbReference type="ARBA" id="ARBA00012438"/>
    </source>
</evidence>
<evidence type="ECO:0000256" key="10">
    <source>
        <dbReference type="ARBA" id="ARBA00023136"/>
    </source>
</evidence>
<dbReference type="InterPro" id="IPR036890">
    <property type="entry name" value="HATPase_C_sf"/>
</dbReference>
<dbReference type="Pfam" id="PF00512">
    <property type="entry name" value="HisKA"/>
    <property type="match status" value="1"/>
</dbReference>
<feature type="domain" description="Histidine kinase" evidence="13">
    <location>
        <begin position="243"/>
        <end position="447"/>
    </location>
</feature>
<reference evidence="16" key="1">
    <citation type="journal article" date="2019" name="Int. J. Syst. Evol. Microbiol.">
        <title>The Global Catalogue of Microorganisms (GCM) 10K type strain sequencing project: providing services to taxonomists for standard genome sequencing and annotation.</title>
        <authorList>
            <consortium name="The Broad Institute Genomics Platform"/>
            <consortium name="The Broad Institute Genome Sequencing Center for Infectious Disease"/>
            <person name="Wu L."/>
            <person name="Ma J."/>
        </authorList>
    </citation>
    <scope>NUCLEOTIDE SEQUENCE [LARGE SCALE GENOMIC DNA]</scope>
    <source>
        <strain evidence="16">CGMCC 4.7680</strain>
    </source>
</reference>
<dbReference type="PANTHER" id="PTHR45436">
    <property type="entry name" value="SENSOR HISTIDINE KINASE YKOH"/>
    <property type="match status" value="1"/>
</dbReference>
<keyword evidence="16" id="KW-1185">Reference proteome</keyword>
<feature type="domain" description="HAMP" evidence="14">
    <location>
        <begin position="182"/>
        <end position="235"/>
    </location>
</feature>
<dbReference type="InterPro" id="IPR005467">
    <property type="entry name" value="His_kinase_dom"/>
</dbReference>
<dbReference type="CDD" id="cd00082">
    <property type="entry name" value="HisKA"/>
    <property type="match status" value="1"/>
</dbReference>
<dbReference type="SUPFAM" id="SSF47384">
    <property type="entry name" value="Homodimeric domain of signal transducing histidine kinase"/>
    <property type="match status" value="1"/>
</dbReference>
<feature type="region of interest" description="Disordered" evidence="11">
    <location>
        <begin position="54"/>
        <end position="73"/>
    </location>
</feature>
<evidence type="ECO:0000313" key="16">
    <source>
        <dbReference type="Proteomes" id="UP000649955"/>
    </source>
</evidence>
<dbReference type="InterPro" id="IPR004358">
    <property type="entry name" value="Sig_transdc_His_kin-like_C"/>
</dbReference>
<dbReference type="Proteomes" id="UP000649955">
    <property type="component" value="Unassembled WGS sequence"/>
</dbReference>
<dbReference type="RefSeq" id="WP_191306439.1">
    <property type="nucleotide sequence ID" value="NZ_BNAW01000002.1"/>
</dbReference>
<evidence type="ECO:0000256" key="7">
    <source>
        <dbReference type="ARBA" id="ARBA00022777"/>
    </source>
</evidence>
<evidence type="ECO:0000256" key="2">
    <source>
        <dbReference type="ARBA" id="ARBA00004236"/>
    </source>
</evidence>
<dbReference type="InterPro" id="IPR003661">
    <property type="entry name" value="HisK_dim/P_dom"/>
</dbReference>